<feature type="transmembrane region" description="Helical" evidence="6">
    <location>
        <begin position="175"/>
        <end position="197"/>
    </location>
</feature>
<accession>A0A6A5SGI0</accession>
<dbReference type="InterPro" id="IPR050930">
    <property type="entry name" value="MFS_Vesicular_Transporter"/>
</dbReference>
<evidence type="ECO:0000256" key="1">
    <source>
        <dbReference type="ARBA" id="ARBA00004141"/>
    </source>
</evidence>
<dbReference type="InterPro" id="IPR036259">
    <property type="entry name" value="MFS_trans_sf"/>
</dbReference>
<evidence type="ECO:0000256" key="6">
    <source>
        <dbReference type="SAM" id="Phobius"/>
    </source>
</evidence>
<evidence type="ECO:0000256" key="2">
    <source>
        <dbReference type="ARBA" id="ARBA00022448"/>
    </source>
</evidence>
<keyword evidence="2" id="KW-0813">Transport</keyword>
<name>A0A6A5SGI0_9PLEO</name>
<dbReference type="GO" id="GO:0022857">
    <property type="term" value="F:transmembrane transporter activity"/>
    <property type="evidence" value="ECO:0007669"/>
    <property type="project" value="TreeGrafter"/>
</dbReference>
<feature type="transmembrane region" description="Helical" evidence="6">
    <location>
        <begin position="80"/>
        <end position="109"/>
    </location>
</feature>
<evidence type="ECO:0008006" key="9">
    <source>
        <dbReference type="Google" id="ProtNLM"/>
    </source>
</evidence>
<dbReference type="PANTHER" id="PTHR23506:SF23">
    <property type="entry name" value="GH10249P"/>
    <property type="match status" value="1"/>
</dbReference>
<dbReference type="EMBL" id="ML976087">
    <property type="protein sequence ID" value="KAF1939173.1"/>
    <property type="molecule type" value="Genomic_DNA"/>
</dbReference>
<dbReference type="PANTHER" id="PTHR23506">
    <property type="entry name" value="GH10249P"/>
    <property type="match status" value="1"/>
</dbReference>
<comment type="subcellular location">
    <subcellularLocation>
        <location evidence="1">Membrane</location>
        <topology evidence="1">Multi-pass membrane protein</topology>
    </subcellularLocation>
</comment>
<dbReference type="GO" id="GO:0016020">
    <property type="term" value="C:membrane"/>
    <property type="evidence" value="ECO:0007669"/>
    <property type="project" value="UniProtKB-SubCell"/>
</dbReference>
<protein>
    <recommendedName>
        <fullName evidence="9">MFS general substrate transporter</fullName>
    </recommendedName>
</protein>
<keyword evidence="4 6" id="KW-1133">Transmembrane helix</keyword>
<dbReference type="OrthoDB" id="5086884at2759"/>
<evidence type="ECO:0000313" key="7">
    <source>
        <dbReference type="EMBL" id="KAF1939173.1"/>
    </source>
</evidence>
<dbReference type="Proteomes" id="UP000800038">
    <property type="component" value="Unassembled WGS sequence"/>
</dbReference>
<keyword evidence="8" id="KW-1185">Reference proteome</keyword>
<proteinExistence type="predicted"/>
<evidence type="ECO:0000313" key="8">
    <source>
        <dbReference type="Proteomes" id="UP000800038"/>
    </source>
</evidence>
<gene>
    <name evidence="7" type="ORF">EJ02DRAFT_457217</name>
</gene>
<dbReference type="SUPFAM" id="SSF103473">
    <property type="entry name" value="MFS general substrate transporter"/>
    <property type="match status" value="1"/>
</dbReference>
<keyword evidence="3 6" id="KW-0812">Transmembrane</keyword>
<feature type="transmembrane region" description="Helical" evidence="6">
    <location>
        <begin position="142"/>
        <end position="163"/>
    </location>
</feature>
<evidence type="ECO:0000256" key="5">
    <source>
        <dbReference type="ARBA" id="ARBA00023136"/>
    </source>
</evidence>
<evidence type="ECO:0000256" key="3">
    <source>
        <dbReference type="ARBA" id="ARBA00022692"/>
    </source>
</evidence>
<feature type="transmembrane region" description="Helical" evidence="6">
    <location>
        <begin position="116"/>
        <end position="136"/>
    </location>
</feature>
<reference evidence="7" key="1">
    <citation type="journal article" date="2020" name="Stud. Mycol.">
        <title>101 Dothideomycetes genomes: a test case for predicting lifestyles and emergence of pathogens.</title>
        <authorList>
            <person name="Haridas S."/>
            <person name="Albert R."/>
            <person name="Binder M."/>
            <person name="Bloem J."/>
            <person name="Labutti K."/>
            <person name="Salamov A."/>
            <person name="Andreopoulos B."/>
            <person name="Baker S."/>
            <person name="Barry K."/>
            <person name="Bills G."/>
            <person name="Bluhm B."/>
            <person name="Cannon C."/>
            <person name="Castanera R."/>
            <person name="Culley D."/>
            <person name="Daum C."/>
            <person name="Ezra D."/>
            <person name="Gonzalez J."/>
            <person name="Henrissat B."/>
            <person name="Kuo A."/>
            <person name="Liang C."/>
            <person name="Lipzen A."/>
            <person name="Lutzoni F."/>
            <person name="Magnuson J."/>
            <person name="Mondo S."/>
            <person name="Nolan M."/>
            <person name="Ohm R."/>
            <person name="Pangilinan J."/>
            <person name="Park H.-J."/>
            <person name="Ramirez L."/>
            <person name="Alfaro M."/>
            <person name="Sun H."/>
            <person name="Tritt A."/>
            <person name="Yoshinaga Y."/>
            <person name="Zwiers L.-H."/>
            <person name="Turgeon B."/>
            <person name="Goodwin S."/>
            <person name="Spatafora J."/>
            <person name="Crous P."/>
            <person name="Grigoriev I."/>
        </authorList>
    </citation>
    <scope>NUCLEOTIDE SEQUENCE</scope>
    <source>
        <strain evidence="7">CBS 161.51</strain>
    </source>
</reference>
<keyword evidence="5 6" id="KW-0472">Membrane</keyword>
<dbReference type="AlphaFoldDB" id="A0A6A5SGI0"/>
<evidence type="ECO:0000256" key="4">
    <source>
        <dbReference type="ARBA" id="ARBA00022989"/>
    </source>
</evidence>
<organism evidence="7 8">
    <name type="scientific">Clathrospora elynae</name>
    <dbReference type="NCBI Taxonomy" id="706981"/>
    <lineage>
        <taxon>Eukaryota</taxon>
        <taxon>Fungi</taxon>
        <taxon>Dikarya</taxon>
        <taxon>Ascomycota</taxon>
        <taxon>Pezizomycotina</taxon>
        <taxon>Dothideomycetes</taxon>
        <taxon>Pleosporomycetidae</taxon>
        <taxon>Pleosporales</taxon>
        <taxon>Diademaceae</taxon>
        <taxon>Clathrospora</taxon>
    </lineage>
</organism>
<sequence length="220" mass="23572">MAVFGIMLGLGAIDIVLRVFMKERLRKTAMFTQSANGPGSPMGQQGEENERSGLFSNAILPPNYHADPQTAARTSCLPGILALLAAIFGMFIDETIIAALCATLPVFVYSKFHWTALPAGLLFLCITIPVFGGPLAGALFDRFGACWIAVNGFTVSAPVLVFIRPIKNDTLEHEVILWVLLTLAGTTVTFFLAPLGAECSFVAEEVSESIGVIYMLVVSV</sequence>
<feature type="non-terminal residue" evidence="7">
    <location>
        <position position="1"/>
    </location>
</feature>
<dbReference type="Gene3D" id="1.20.1250.20">
    <property type="entry name" value="MFS general substrate transporter like domains"/>
    <property type="match status" value="1"/>
</dbReference>